<name>A0A7W7FYM3_9PSEU</name>
<proteinExistence type="predicted"/>
<dbReference type="InterPro" id="IPR050471">
    <property type="entry name" value="AB_hydrolase"/>
</dbReference>
<sequence>MPVNDTGLGVPLVLLHAFPLDSRMWDPVRETLAEQVRVITPDQRGLGRTPLGAEPPALEVIARDVLGLLDGLGLERVVLGGCSMGGYVAMALLRLAPERVSGLVLVDTKAVADTPEQRANRLAMAARIEAEGVDWLPDTVIEGLLGQYTHSERPKVVAAVRRLIASQSAEGVAWAQRAMAARPDSTATLAAVTVPTLVLTGREDALIPPALASAMAGVVPSAQLIQLPRSGHLPPLETPAEFSAAVLAFLRVTG</sequence>
<dbReference type="SUPFAM" id="SSF53474">
    <property type="entry name" value="alpha/beta-Hydrolases"/>
    <property type="match status" value="1"/>
</dbReference>
<dbReference type="RefSeq" id="WP_185009455.1">
    <property type="nucleotide sequence ID" value="NZ_BAAAUI010000007.1"/>
</dbReference>
<dbReference type="PRINTS" id="PR00111">
    <property type="entry name" value="ABHYDROLASE"/>
</dbReference>
<evidence type="ECO:0000259" key="1">
    <source>
        <dbReference type="Pfam" id="PF00561"/>
    </source>
</evidence>
<dbReference type="EMBL" id="JACHMH010000001">
    <property type="protein sequence ID" value="MBB4682280.1"/>
    <property type="molecule type" value="Genomic_DNA"/>
</dbReference>
<dbReference type="InterPro" id="IPR000073">
    <property type="entry name" value="AB_hydrolase_1"/>
</dbReference>
<organism evidence="2 3">
    <name type="scientific">Crossiella cryophila</name>
    <dbReference type="NCBI Taxonomy" id="43355"/>
    <lineage>
        <taxon>Bacteria</taxon>
        <taxon>Bacillati</taxon>
        <taxon>Actinomycetota</taxon>
        <taxon>Actinomycetes</taxon>
        <taxon>Pseudonocardiales</taxon>
        <taxon>Pseudonocardiaceae</taxon>
        <taxon>Crossiella</taxon>
    </lineage>
</organism>
<comment type="caution">
    <text evidence="2">The sequence shown here is derived from an EMBL/GenBank/DDBJ whole genome shotgun (WGS) entry which is preliminary data.</text>
</comment>
<dbReference type="GO" id="GO:0003824">
    <property type="term" value="F:catalytic activity"/>
    <property type="evidence" value="ECO:0007669"/>
    <property type="project" value="UniProtKB-ARBA"/>
</dbReference>
<evidence type="ECO:0000313" key="2">
    <source>
        <dbReference type="EMBL" id="MBB4682280.1"/>
    </source>
</evidence>
<keyword evidence="3" id="KW-1185">Reference proteome</keyword>
<dbReference type="PANTHER" id="PTHR43433:SF5">
    <property type="entry name" value="AB HYDROLASE-1 DOMAIN-CONTAINING PROTEIN"/>
    <property type="match status" value="1"/>
</dbReference>
<feature type="domain" description="AB hydrolase-1" evidence="1">
    <location>
        <begin position="11"/>
        <end position="237"/>
    </location>
</feature>
<dbReference type="Pfam" id="PF00561">
    <property type="entry name" value="Abhydrolase_1"/>
    <property type="match status" value="1"/>
</dbReference>
<dbReference type="PANTHER" id="PTHR43433">
    <property type="entry name" value="HYDROLASE, ALPHA/BETA FOLD FAMILY PROTEIN"/>
    <property type="match status" value="1"/>
</dbReference>
<dbReference type="Proteomes" id="UP000533598">
    <property type="component" value="Unassembled WGS sequence"/>
</dbReference>
<reference evidence="2 3" key="1">
    <citation type="submission" date="2020-08" db="EMBL/GenBank/DDBJ databases">
        <title>Sequencing the genomes of 1000 actinobacteria strains.</title>
        <authorList>
            <person name="Klenk H.-P."/>
        </authorList>
    </citation>
    <scope>NUCLEOTIDE SEQUENCE [LARGE SCALE GENOMIC DNA]</scope>
    <source>
        <strain evidence="2 3">DSM 44230</strain>
    </source>
</reference>
<gene>
    <name evidence="2" type="ORF">HNR67_008398</name>
</gene>
<dbReference type="Gene3D" id="3.40.50.1820">
    <property type="entry name" value="alpha/beta hydrolase"/>
    <property type="match status" value="1"/>
</dbReference>
<accession>A0A7W7FYM3</accession>
<evidence type="ECO:0000313" key="3">
    <source>
        <dbReference type="Proteomes" id="UP000533598"/>
    </source>
</evidence>
<dbReference type="InterPro" id="IPR029058">
    <property type="entry name" value="AB_hydrolase_fold"/>
</dbReference>
<protein>
    <submittedName>
        <fullName evidence="2">Pimeloyl-ACP methyl ester carboxylesterase</fullName>
    </submittedName>
</protein>
<dbReference type="AlphaFoldDB" id="A0A7W7FYM3"/>